<organism evidence="2 3">
    <name type="scientific">Oryza sativa subsp. japonica</name>
    <name type="common">Rice</name>
    <dbReference type="NCBI Taxonomy" id="39947"/>
    <lineage>
        <taxon>Eukaryota</taxon>
        <taxon>Viridiplantae</taxon>
        <taxon>Streptophyta</taxon>
        <taxon>Embryophyta</taxon>
        <taxon>Tracheophyta</taxon>
        <taxon>Spermatophyta</taxon>
        <taxon>Magnoliopsida</taxon>
        <taxon>Liliopsida</taxon>
        <taxon>Poales</taxon>
        <taxon>Poaceae</taxon>
        <taxon>BOP clade</taxon>
        <taxon>Oryzoideae</taxon>
        <taxon>Oryzeae</taxon>
        <taxon>Oryzinae</taxon>
        <taxon>Oryza</taxon>
        <taxon>Oryza sativa</taxon>
    </lineage>
</organism>
<dbReference type="Proteomes" id="UP000059680">
    <property type="component" value="Chromosome 3"/>
</dbReference>
<keyword evidence="1" id="KW-0472">Membrane</keyword>
<name>A0A0N7KH13_ORYSJ</name>
<evidence type="ECO:0000313" key="2">
    <source>
        <dbReference type="EMBL" id="BAS83537.1"/>
    </source>
</evidence>
<dbReference type="InParanoid" id="A0A0N7KH13"/>
<dbReference type="PaxDb" id="39947-A0A0N7KH13"/>
<dbReference type="EMBL" id="AP014959">
    <property type="protein sequence ID" value="BAS83537.1"/>
    <property type="molecule type" value="Genomic_DNA"/>
</dbReference>
<evidence type="ECO:0000313" key="3">
    <source>
        <dbReference type="Proteomes" id="UP000059680"/>
    </source>
</evidence>
<keyword evidence="1" id="KW-1133">Transmembrane helix</keyword>
<reference evidence="2 3" key="2">
    <citation type="journal article" date="2013" name="Plant Cell Physiol.">
        <title>Rice Annotation Project Database (RAP-DB): an integrative and interactive database for rice genomics.</title>
        <authorList>
            <person name="Sakai H."/>
            <person name="Lee S.S."/>
            <person name="Tanaka T."/>
            <person name="Numa H."/>
            <person name="Kim J."/>
            <person name="Kawahara Y."/>
            <person name="Wakimoto H."/>
            <person name="Yang C.C."/>
            <person name="Iwamoto M."/>
            <person name="Abe T."/>
            <person name="Yamada Y."/>
            <person name="Muto A."/>
            <person name="Inokuchi H."/>
            <person name="Ikemura T."/>
            <person name="Matsumoto T."/>
            <person name="Sasaki T."/>
            <person name="Itoh T."/>
        </authorList>
    </citation>
    <scope>NUCLEOTIDE SEQUENCE [LARGE SCALE GENOMIC DNA]</scope>
    <source>
        <strain evidence="3">cv. Nipponbare</strain>
    </source>
</reference>
<protein>
    <submittedName>
        <fullName evidence="2">Os03g0278250 protein</fullName>
    </submittedName>
</protein>
<sequence length="95" mass="10450">MDSSSGNSDFNFDASISLLLLGATITLACSSRVKLVHLKSGLRYFLYISRISLWLTTPGLVKFHMPLQSRFAISMEMGKSSSKIVILLGMFTTLS</sequence>
<keyword evidence="1" id="KW-0812">Transmembrane</keyword>
<reference evidence="3" key="1">
    <citation type="journal article" date="2005" name="Nature">
        <title>The map-based sequence of the rice genome.</title>
        <authorList>
            <consortium name="International rice genome sequencing project (IRGSP)"/>
            <person name="Matsumoto T."/>
            <person name="Wu J."/>
            <person name="Kanamori H."/>
            <person name="Katayose Y."/>
            <person name="Fujisawa M."/>
            <person name="Namiki N."/>
            <person name="Mizuno H."/>
            <person name="Yamamoto K."/>
            <person name="Antonio B.A."/>
            <person name="Baba T."/>
            <person name="Sakata K."/>
            <person name="Nagamura Y."/>
            <person name="Aoki H."/>
            <person name="Arikawa K."/>
            <person name="Arita K."/>
            <person name="Bito T."/>
            <person name="Chiden Y."/>
            <person name="Fujitsuka N."/>
            <person name="Fukunaka R."/>
            <person name="Hamada M."/>
            <person name="Harada C."/>
            <person name="Hayashi A."/>
            <person name="Hijishita S."/>
            <person name="Honda M."/>
            <person name="Hosokawa S."/>
            <person name="Ichikawa Y."/>
            <person name="Idonuma A."/>
            <person name="Iijima M."/>
            <person name="Ikeda M."/>
            <person name="Ikeno M."/>
            <person name="Ito K."/>
            <person name="Ito S."/>
            <person name="Ito T."/>
            <person name="Ito Y."/>
            <person name="Ito Y."/>
            <person name="Iwabuchi A."/>
            <person name="Kamiya K."/>
            <person name="Karasawa W."/>
            <person name="Kurita K."/>
            <person name="Katagiri S."/>
            <person name="Kikuta A."/>
            <person name="Kobayashi H."/>
            <person name="Kobayashi N."/>
            <person name="Machita K."/>
            <person name="Maehara T."/>
            <person name="Masukawa M."/>
            <person name="Mizubayashi T."/>
            <person name="Mukai Y."/>
            <person name="Nagasaki H."/>
            <person name="Nagata Y."/>
            <person name="Naito S."/>
            <person name="Nakashima M."/>
            <person name="Nakama Y."/>
            <person name="Nakamichi Y."/>
            <person name="Nakamura M."/>
            <person name="Meguro A."/>
            <person name="Negishi M."/>
            <person name="Ohta I."/>
            <person name="Ohta T."/>
            <person name="Okamoto M."/>
            <person name="Ono N."/>
            <person name="Saji S."/>
            <person name="Sakaguchi M."/>
            <person name="Sakai K."/>
            <person name="Shibata M."/>
            <person name="Shimokawa T."/>
            <person name="Song J."/>
            <person name="Takazaki Y."/>
            <person name="Terasawa K."/>
            <person name="Tsugane M."/>
            <person name="Tsuji K."/>
            <person name="Ueda S."/>
            <person name="Waki K."/>
            <person name="Yamagata H."/>
            <person name="Yamamoto M."/>
            <person name="Yamamoto S."/>
            <person name="Yamane H."/>
            <person name="Yoshiki S."/>
            <person name="Yoshihara R."/>
            <person name="Yukawa K."/>
            <person name="Zhong H."/>
            <person name="Yano M."/>
            <person name="Yuan Q."/>
            <person name="Ouyang S."/>
            <person name="Liu J."/>
            <person name="Jones K.M."/>
            <person name="Gansberger K."/>
            <person name="Moffat K."/>
            <person name="Hill J."/>
            <person name="Bera J."/>
            <person name="Fadrosh D."/>
            <person name="Jin S."/>
            <person name="Johri S."/>
            <person name="Kim M."/>
            <person name="Overton L."/>
            <person name="Reardon M."/>
            <person name="Tsitrin T."/>
            <person name="Vuong H."/>
            <person name="Weaver B."/>
            <person name="Ciecko A."/>
            <person name="Tallon L."/>
            <person name="Jackson J."/>
            <person name="Pai G."/>
            <person name="Aken S.V."/>
            <person name="Utterback T."/>
            <person name="Reidmuller S."/>
            <person name="Feldblyum T."/>
            <person name="Hsiao J."/>
            <person name="Zismann V."/>
            <person name="Iobst S."/>
            <person name="de Vazeille A.R."/>
            <person name="Buell C.R."/>
            <person name="Ying K."/>
            <person name="Li Y."/>
            <person name="Lu T."/>
            <person name="Huang Y."/>
            <person name="Zhao Q."/>
            <person name="Feng Q."/>
            <person name="Zhang L."/>
            <person name="Zhu J."/>
            <person name="Weng Q."/>
            <person name="Mu J."/>
            <person name="Lu Y."/>
            <person name="Fan D."/>
            <person name="Liu Y."/>
            <person name="Guan J."/>
            <person name="Zhang Y."/>
            <person name="Yu S."/>
            <person name="Liu X."/>
            <person name="Zhang Y."/>
            <person name="Hong G."/>
            <person name="Han B."/>
            <person name="Choisne N."/>
            <person name="Demange N."/>
            <person name="Orjeda G."/>
            <person name="Samain S."/>
            <person name="Cattolico L."/>
            <person name="Pelletier E."/>
            <person name="Couloux A."/>
            <person name="Segurens B."/>
            <person name="Wincker P."/>
            <person name="D'Hont A."/>
            <person name="Scarpelli C."/>
            <person name="Weissenbach J."/>
            <person name="Salanoubat M."/>
            <person name="Quetier F."/>
            <person name="Yu Y."/>
            <person name="Kim H.R."/>
            <person name="Rambo T."/>
            <person name="Currie J."/>
            <person name="Collura K."/>
            <person name="Luo M."/>
            <person name="Yang T."/>
            <person name="Ammiraju J.S.S."/>
            <person name="Engler F."/>
            <person name="Soderlund C."/>
            <person name="Wing R.A."/>
            <person name="Palmer L.E."/>
            <person name="de la Bastide M."/>
            <person name="Spiegel L."/>
            <person name="Nascimento L."/>
            <person name="Zutavern T."/>
            <person name="O'Shaughnessy A."/>
            <person name="Dike S."/>
            <person name="Dedhia N."/>
            <person name="Preston R."/>
            <person name="Balija V."/>
            <person name="McCombie W.R."/>
            <person name="Chow T."/>
            <person name="Chen H."/>
            <person name="Chung M."/>
            <person name="Chen C."/>
            <person name="Shaw J."/>
            <person name="Wu H."/>
            <person name="Hsiao K."/>
            <person name="Chao Y."/>
            <person name="Chu M."/>
            <person name="Cheng C."/>
            <person name="Hour A."/>
            <person name="Lee P."/>
            <person name="Lin S."/>
            <person name="Lin Y."/>
            <person name="Liou J."/>
            <person name="Liu S."/>
            <person name="Hsing Y."/>
            <person name="Raghuvanshi S."/>
            <person name="Mohanty A."/>
            <person name="Bharti A.K."/>
            <person name="Gaur A."/>
            <person name="Gupta V."/>
            <person name="Kumar D."/>
            <person name="Ravi V."/>
            <person name="Vij S."/>
            <person name="Kapur A."/>
            <person name="Khurana P."/>
            <person name="Khurana P."/>
            <person name="Khurana J.P."/>
            <person name="Tyagi A.K."/>
            <person name="Gaikwad K."/>
            <person name="Singh A."/>
            <person name="Dalal V."/>
            <person name="Srivastava S."/>
            <person name="Dixit A."/>
            <person name="Pal A.K."/>
            <person name="Ghazi I.A."/>
            <person name="Yadav M."/>
            <person name="Pandit A."/>
            <person name="Bhargava A."/>
            <person name="Sureshbabu K."/>
            <person name="Batra K."/>
            <person name="Sharma T.R."/>
            <person name="Mohapatra T."/>
            <person name="Singh N.K."/>
            <person name="Messing J."/>
            <person name="Nelson A.B."/>
            <person name="Fuks G."/>
            <person name="Kavchok S."/>
            <person name="Keizer G."/>
            <person name="Linton E."/>
            <person name="Llaca V."/>
            <person name="Song R."/>
            <person name="Tanyolac B."/>
            <person name="Young S."/>
            <person name="Ho-Il K."/>
            <person name="Hahn J.H."/>
            <person name="Sangsakoo G."/>
            <person name="Vanavichit A."/>
            <person name="de Mattos Luiz.A.T."/>
            <person name="Zimmer P.D."/>
            <person name="Malone G."/>
            <person name="Dellagostin O."/>
            <person name="de Oliveira A.C."/>
            <person name="Bevan M."/>
            <person name="Bancroft I."/>
            <person name="Minx P."/>
            <person name="Cordum H."/>
            <person name="Wilson R."/>
            <person name="Cheng Z."/>
            <person name="Jin W."/>
            <person name="Jiang J."/>
            <person name="Leong S.A."/>
            <person name="Iwama H."/>
            <person name="Gojobori T."/>
            <person name="Itoh T."/>
            <person name="Niimura Y."/>
            <person name="Fujii Y."/>
            <person name="Habara T."/>
            <person name="Sakai H."/>
            <person name="Sato Y."/>
            <person name="Wilson G."/>
            <person name="Kumar K."/>
            <person name="McCouch S."/>
            <person name="Juretic N."/>
            <person name="Hoen D."/>
            <person name="Wright S."/>
            <person name="Bruskiewich R."/>
            <person name="Bureau T."/>
            <person name="Miyao A."/>
            <person name="Hirochika H."/>
            <person name="Nishikawa T."/>
            <person name="Kadowaki K."/>
            <person name="Sugiura M."/>
            <person name="Burr B."/>
            <person name="Sasaki T."/>
        </authorList>
    </citation>
    <scope>NUCLEOTIDE SEQUENCE [LARGE SCALE GENOMIC DNA]</scope>
    <source>
        <strain evidence="3">cv. Nipponbare</strain>
    </source>
</reference>
<dbReference type="AlphaFoldDB" id="A0A0N7KH13"/>
<accession>A0A0N7KH13</accession>
<gene>
    <name evidence="2" type="ordered locus">Os03g0278250</name>
    <name evidence="2" type="ORF">OSNPB_030278250</name>
</gene>
<proteinExistence type="predicted"/>
<feature type="transmembrane region" description="Helical" evidence="1">
    <location>
        <begin position="12"/>
        <end position="30"/>
    </location>
</feature>
<evidence type="ECO:0000256" key="1">
    <source>
        <dbReference type="SAM" id="Phobius"/>
    </source>
</evidence>
<keyword evidence="3" id="KW-1185">Reference proteome</keyword>
<dbReference type="Gramene" id="Os03t0278250-00">
    <property type="protein sequence ID" value="Os03t0278250-00"/>
    <property type="gene ID" value="Os03g0278250"/>
</dbReference>
<reference evidence="2 3" key="3">
    <citation type="journal article" date="2013" name="Rice">
        <title>Improvement of the Oryza sativa Nipponbare reference genome using next generation sequence and optical map data.</title>
        <authorList>
            <person name="Kawahara Y."/>
            <person name="de la Bastide M."/>
            <person name="Hamilton J.P."/>
            <person name="Kanamori H."/>
            <person name="McCombie W.R."/>
            <person name="Ouyang S."/>
            <person name="Schwartz D.C."/>
            <person name="Tanaka T."/>
            <person name="Wu J."/>
            <person name="Zhou S."/>
            <person name="Childs K.L."/>
            <person name="Davidson R.M."/>
            <person name="Lin H."/>
            <person name="Quesada-Ocampo L."/>
            <person name="Vaillancourt B."/>
            <person name="Sakai H."/>
            <person name="Lee S.S."/>
            <person name="Kim J."/>
            <person name="Numa H."/>
            <person name="Itoh T."/>
            <person name="Buell C.R."/>
            <person name="Matsumoto T."/>
        </authorList>
    </citation>
    <scope>NUCLEOTIDE SEQUENCE [LARGE SCALE GENOMIC DNA]</scope>
    <source>
        <strain evidence="3">cv. Nipponbare</strain>
    </source>
</reference>